<evidence type="ECO:0000313" key="2">
    <source>
        <dbReference type="EMBL" id="MFD1015040.1"/>
    </source>
</evidence>
<gene>
    <name evidence="2" type="ORF">ACFQ13_03815</name>
</gene>
<protein>
    <submittedName>
        <fullName evidence="2">Uncharacterized protein</fullName>
    </submittedName>
</protein>
<keyword evidence="3" id="KW-1185">Reference proteome</keyword>
<keyword evidence="1" id="KW-1133">Transmembrane helix</keyword>
<keyword evidence="1" id="KW-0472">Membrane</keyword>
<accession>A0ABW3KQ33</accession>
<comment type="caution">
    <text evidence="2">The sequence shown here is derived from an EMBL/GenBank/DDBJ whole genome shotgun (WGS) entry which is preliminary data.</text>
</comment>
<dbReference type="Proteomes" id="UP001597086">
    <property type="component" value="Unassembled WGS sequence"/>
</dbReference>
<reference evidence="3" key="1">
    <citation type="journal article" date="2019" name="Int. J. Syst. Evol. Microbiol.">
        <title>The Global Catalogue of Microorganisms (GCM) 10K type strain sequencing project: providing services to taxonomists for standard genome sequencing and annotation.</title>
        <authorList>
            <consortium name="The Broad Institute Genomics Platform"/>
            <consortium name="The Broad Institute Genome Sequencing Center for Infectious Disease"/>
            <person name="Wu L."/>
            <person name="Ma J."/>
        </authorList>
    </citation>
    <scope>NUCLEOTIDE SEQUENCE [LARGE SCALE GENOMIC DNA]</scope>
    <source>
        <strain evidence="3">CCUG 56098</strain>
    </source>
</reference>
<proteinExistence type="predicted"/>
<name>A0ABW3KQ33_9FLAO</name>
<feature type="transmembrane region" description="Helical" evidence="1">
    <location>
        <begin position="7"/>
        <end position="27"/>
    </location>
</feature>
<sequence length="185" mass="21150">MKKTLNILLLILGIGGLILIGITIFIGTSMGKKADNYVYEKTIPPPLLGTEKRTLFVFYTEMAKPIMDYELVISENDSITKYAYNNLKDTEMNMRFSYHKRSKKLVFNFKEYLITSDIEFQNHKISKFNFRPYKLEAPTGHATGPILFNLNYGVLGIGNGEGPQFIFLPSSNLDLTKEVINELYN</sequence>
<dbReference type="RefSeq" id="WP_386114190.1">
    <property type="nucleotide sequence ID" value="NZ_JBHTKM010000017.1"/>
</dbReference>
<dbReference type="EMBL" id="JBHTKM010000017">
    <property type="protein sequence ID" value="MFD1015040.1"/>
    <property type="molecule type" value="Genomic_DNA"/>
</dbReference>
<keyword evidence="1" id="KW-0812">Transmembrane</keyword>
<organism evidence="2 3">
    <name type="scientific">Winogradskyella rapida</name>
    <dbReference type="NCBI Taxonomy" id="549701"/>
    <lineage>
        <taxon>Bacteria</taxon>
        <taxon>Pseudomonadati</taxon>
        <taxon>Bacteroidota</taxon>
        <taxon>Flavobacteriia</taxon>
        <taxon>Flavobacteriales</taxon>
        <taxon>Flavobacteriaceae</taxon>
        <taxon>Winogradskyella</taxon>
    </lineage>
</organism>
<evidence type="ECO:0000313" key="3">
    <source>
        <dbReference type="Proteomes" id="UP001597086"/>
    </source>
</evidence>
<evidence type="ECO:0000256" key="1">
    <source>
        <dbReference type="SAM" id="Phobius"/>
    </source>
</evidence>